<evidence type="ECO:0000256" key="2">
    <source>
        <dbReference type="ARBA" id="ARBA00008098"/>
    </source>
</evidence>
<keyword evidence="4" id="KW-0732">Signal</keyword>
<comment type="subcellular location">
    <subcellularLocation>
        <location evidence="1">Secreted</location>
    </subcellularLocation>
</comment>
<name>A0AAD4K767_9MUSC</name>
<dbReference type="InterPro" id="IPR052295">
    <property type="entry name" value="Odorant-binding_protein"/>
</dbReference>
<dbReference type="GO" id="GO:0005576">
    <property type="term" value="C:extracellular region"/>
    <property type="evidence" value="ECO:0007669"/>
    <property type="project" value="UniProtKB-SubCell"/>
</dbReference>
<evidence type="ECO:0000256" key="3">
    <source>
        <dbReference type="ARBA" id="ARBA00022525"/>
    </source>
</evidence>
<dbReference type="Gene3D" id="1.10.238.270">
    <property type="match status" value="1"/>
</dbReference>
<evidence type="ECO:0000313" key="6">
    <source>
        <dbReference type="EMBL" id="KAH8381450.1"/>
    </source>
</evidence>
<evidence type="ECO:0000256" key="4">
    <source>
        <dbReference type="SAM" id="SignalP"/>
    </source>
</evidence>
<sequence length="198" mass="22384">MHLKYTLLIGYFFVLPALCAKSKSFDNTTSCDKAKQPKLMSSCCNIPRDDRISKFCRKSLLSQKNTTTNNGETRNLKADKVALHACIAECVFKQNGYLLANGTINLPVVQSSLQQRYRSDPVVAQLMIKSLNTCLESAQSRAKQFEWLHTKDQCDYYPATLLACTMEQVYINCPASKWKNTEDCVAMQKFLVACNARK</sequence>
<evidence type="ECO:0000313" key="7">
    <source>
        <dbReference type="Proteomes" id="UP001200034"/>
    </source>
</evidence>
<evidence type="ECO:0000259" key="5">
    <source>
        <dbReference type="Pfam" id="PF22651"/>
    </source>
</evidence>
<dbReference type="Proteomes" id="UP001200034">
    <property type="component" value="Unassembled WGS sequence"/>
</dbReference>
<keyword evidence="7" id="KW-1185">Reference proteome</keyword>
<comment type="similarity">
    <text evidence="2">Belongs to the PBP/GOBP family.</text>
</comment>
<keyword evidence="3" id="KW-0964">Secreted</keyword>
<feature type="signal peptide" evidence="4">
    <location>
        <begin position="1"/>
        <end position="24"/>
    </location>
</feature>
<protein>
    <recommendedName>
        <fullName evidence="5">OBP47-like domain-containing protein</fullName>
    </recommendedName>
</protein>
<dbReference type="PANTHER" id="PTHR21066">
    <property type="entry name" value="ODORANT-BINDING PROTEIN 59A-RELATED"/>
    <property type="match status" value="1"/>
</dbReference>
<dbReference type="AlphaFoldDB" id="A0AAD4K767"/>
<comment type="caution">
    <text evidence="6">The sequence shown here is derived from an EMBL/GenBank/DDBJ whole genome shotgun (WGS) entry which is preliminary data.</text>
</comment>
<dbReference type="InterPro" id="IPR036728">
    <property type="entry name" value="PBP_GOBP_sf"/>
</dbReference>
<accession>A0AAD4K767</accession>
<dbReference type="EMBL" id="JAJJHW010000824">
    <property type="protein sequence ID" value="KAH8381450.1"/>
    <property type="molecule type" value="Genomic_DNA"/>
</dbReference>
<proteinExistence type="inferred from homology"/>
<gene>
    <name evidence="6" type="ORF">KR093_005002</name>
</gene>
<dbReference type="Pfam" id="PF22651">
    <property type="entry name" value="OBP47_like"/>
    <property type="match status" value="1"/>
</dbReference>
<reference evidence="6" key="1">
    <citation type="journal article" date="2021" name="Mol. Ecol. Resour.">
        <title>Phylogenomic analyses of the genus Drosophila reveals genomic signals of climate adaptation.</title>
        <authorList>
            <person name="Li F."/>
            <person name="Rane R.V."/>
            <person name="Luria V."/>
            <person name="Xiong Z."/>
            <person name="Chen J."/>
            <person name="Li Z."/>
            <person name="Catullo R.A."/>
            <person name="Griffin P.C."/>
            <person name="Schiffer M."/>
            <person name="Pearce S."/>
            <person name="Lee S.F."/>
            <person name="McElroy K."/>
            <person name="Stocker A."/>
            <person name="Shirriffs J."/>
            <person name="Cockerell F."/>
            <person name="Coppin C."/>
            <person name="Sgro C.M."/>
            <person name="Karger A."/>
            <person name="Cain J.W."/>
            <person name="Weber J.A."/>
            <person name="Santpere G."/>
            <person name="Kirschner M.W."/>
            <person name="Hoffmann A.A."/>
            <person name="Oakeshott J.G."/>
            <person name="Zhang G."/>
        </authorList>
    </citation>
    <scope>NUCLEOTIDE SEQUENCE</scope>
    <source>
        <strain evidence="6">BGI-SZ-2011g</strain>
    </source>
</reference>
<dbReference type="GO" id="GO:0005549">
    <property type="term" value="F:odorant binding"/>
    <property type="evidence" value="ECO:0007669"/>
    <property type="project" value="InterPro"/>
</dbReference>
<feature type="chain" id="PRO_5042237920" description="OBP47-like domain-containing protein" evidence="4">
    <location>
        <begin position="25"/>
        <end position="198"/>
    </location>
</feature>
<dbReference type="SUPFAM" id="SSF47565">
    <property type="entry name" value="Insect pheromone/odorant-binding proteins"/>
    <property type="match status" value="1"/>
</dbReference>
<evidence type="ECO:0000256" key="1">
    <source>
        <dbReference type="ARBA" id="ARBA00004613"/>
    </source>
</evidence>
<feature type="domain" description="OBP47-like" evidence="5">
    <location>
        <begin position="63"/>
        <end position="190"/>
    </location>
</feature>
<organism evidence="6 7">
    <name type="scientific">Drosophila rubida</name>
    <dbReference type="NCBI Taxonomy" id="30044"/>
    <lineage>
        <taxon>Eukaryota</taxon>
        <taxon>Metazoa</taxon>
        <taxon>Ecdysozoa</taxon>
        <taxon>Arthropoda</taxon>
        <taxon>Hexapoda</taxon>
        <taxon>Insecta</taxon>
        <taxon>Pterygota</taxon>
        <taxon>Neoptera</taxon>
        <taxon>Endopterygota</taxon>
        <taxon>Diptera</taxon>
        <taxon>Brachycera</taxon>
        <taxon>Muscomorpha</taxon>
        <taxon>Ephydroidea</taxon>
        <taxon>Drosophilidae</taxon>
        <taxon>Drosophila</taxon>
    </lineage>
</organism>
<dbReference type="InterPro" id="IPR054577">
    <property type="entry name" value="OBP47-like_dom"/>
</dbReference>
<dbReference type="PANTHER" id="PTHR21066:SF15">
    <property type="entry name" value="GH25962P-RELATED"/>
    <property type="match status" value="1"/>
</dbReference>